<organism evidence="1 2">
    <name type="scientific">Paenibacillus foliorum</name>
    <dbReference type="NCBI Taxonomy" id="2654974"/>
    <lineage>
        <taxon>Bacteria</taxon>
        <taxon>Bacillati</taxon>
        <taxon>Bacillota</taxon>
        <taxon>Bacilli</taxon>
        <taxon>Bacillales</taxon>
        <taxon>Paenibacillaceae</taxon>
        <taxon>Paenibacillus</taxon>
    </lineage>
</organism>
<keyword evidence="2" id="KW-1185">Reference proteome</keyword>
<dbReference type="Proteomes" id="UP000641588">
    <property type="component" value="Unassembled WGS sequence"/>
</dbReference>
<sequence>MNIKMCVSNLDLFAGESVEQAAEGLLGGKCSGKVMGNYEKNYKATINGNVEEVHCLGYCYWCPQSLMALVDGTLVRDYKNHK</sequence>
<evidence type="ECO:0000313" key="1">
    <source>
        <dbReference type="EMBL" id="NOU93992.1"/>
    </source>
</evidence>
<gene>
    <name evidence="1" type="ORF">GC093_12290</name>
</gene>
<dbReference type="EMBL" id="WHOD01000052">
    <property type="protein sequence ID" value="NOU93992.1"/>
    <property type="molecule type" value="Genomic_DNA"/>
</dbReference>
<evidence type="ECO:0000313" key="2">
    <source>
        <dbReference type="Proteomes" id="UP000641588"/>
    </source>
</evidence>
<accession>A0A972GUD3</accession>
<comment type="caution">
    <text evidence="1">The sequence shown here is derived from an EMBL/GenBank/DDBJ whole genome shotgun (WGS) entry which is preliminary data.</text>
</comment>
<protein>
    <submittedName>
        <fullName evidence="1">DUF1450 domain-containing protein</fullName>
    </submittedName>
</protein>
<dbReference type="RefSeq" id="WP_171652194.1">
    <property type="nucleotide sequence ID" value="NZ_WHOD01000052.1"/>
</dbReference>
<proteinExistence type="predicted"/>
<dbReference type="AlphaFoldDB" id="A0A972GUD3"/>
<name>A0A972GUD3_9BACL</name>
<reference evidence="1" key="1">
    <citation type="submission" date="2019-10" db="EMBL/GenBank/DDBJ databases">
        <title>Description of Paenibacillus glebae sp. nov.</title>
        <authorList>
            <person name="Carlier A."/>
            <person name="Qi S."/>
        </authorList>
    </citation>
    <scope>NUCLEOTIDE SEQUENCE</scope>
    <source>
        <strain evidence="1">LMG 31456</strain>
    </source>
</reference>